<organism evidence="2 3">
    <name type="scientific">Emticicia aquatilis</name>
    <dbReference type="NCBI Taxonomy" id="1537369"/>
    <lineage>
        <taxon>Bacteria</taxon>
        <taxon>Pseudomonadati</taxon>
        <taxon>Bacteroidota</taxon>
        <taxon>Cytophagia</taxon>
        <taxon>Cytophagales</taxon>
        <taxon>Leadbetterellaceae</taxon>
        <taxon>Emticicia</taxon>
    </lineage>
</organism>
<dbReference type="RefSeq" id="WP_188769336.1">
    <property type="nucleotide sequence ID" value="NZ_BMKK01000011.1"/>
</dbReference>
<gene>
    <name evidence="2" type="ORF">GCM10011514_43330</name>
</gene>
<reference evidence="2" key="2">
    <citation type="submission" date="2020-09" db="EMBL/GenBank/DDBJ databases">
        <authorList>
            <person name="Sun Q."/>
            <person name="Zhou Y."/>
        </authorList>
    </citation>
    <scope>NUCLEOTIDE SEQUENCE</scope>
    <source>
        <strain evidence="2">CGMCC 1.15958</strain>
    </source>
</reference>
<evidence type="ECO:0000259" key="1">
    <source>
        <dbReference type="Pfam" id="PF10099"/>
    </source>
</evidence>
<reference evidence="2" key="1">
    <citation type="journal article" date="2014" name="Int. J. Syst. Evol. Microbiol.">
        <title>Complete genome sequence of Corynebacterium casei LMG S-19264T (=DSM 44701T), isolated from a smear-ripened cheese.</title>
        <authorList>
            <consortium name="US DOE Joint Genome Institute (JGI-PGF)"/>
            <person name="Walter F."/>
            <person name="Albersmeier A."/>
            <person name="Kalinowski J."/>
            <person name="Ruckert C."/>
        </authorList>
    </citation>
    <scope>NUCLEOTIDE SEQUENCE</scope>
    <source>
        <strain evidence="2">CGMCC 1.15958</strain>
    </source>
</reference>
<dbReference type="InterPro" id="IPR018764">
    <property type="entry name" value="RskA_C"/>
</dbReference>
<evidence type="ECO:0000313" key="2">
    <source>
        <dbReference type="EMBL" id="GGD74628.1"/>
    </source>
</evidence>
<dbReference type="AlphaFoldDB" id="A0A916Z396"/>
<dbReference type="Proteomes" id="UP000609064">
    <property type="component" value="Unassembled WGS sequence"/>
</dbReference>
<dbReference type="PANTHER" id="PTHR37461">
    <property type="entry name" value="ANTI-SIGMA-K FACTOR RSKA"/>
    <property type="match status" value="1"/>
</dbReference>
<sequence length="274" mass="30146">MNIQEYIASGVLESYVLGLASEKEVAEVEQMAIKYPEIKAELRAIEDALESYAFANAQTPPAHLQSKIWEQIETEIGVEGKQTKVLDFDSGKEIDYDKQQAPKLTGFYGSYLRVAASVALLGSLLANIYFATQWKETKTNLSVAVNENIKLQKDLKSQEGVMQPSEVSLIMDPQIKMSKLVGQKGAENSTVMLAWDTKTNKVYVVRGNLPTPPAGMQYQLWAIVDDKPVDAGVFDIKNNTQELKKVPPAKAFAVTLEKQGGSPVPTSDIMVMGI</sequence>
<feature type="domain" description="Anti-sigma K factor RskA C-terminal" evidence="1">
    <location>
        <begin position="163"/>
        <end position="266"/>
    </location>
</feature>
<protein>
    <recommendedName>
        <fullName evidence="1">Anti-sigma K factor RskA C-terminal domain-containing protein</fullName>
    </recommendedName>
</protein>
<dbReference type="GO" id="GO:0006417">
    <property type="term" value="P:regulation of translation"/>
    <property type="evidence" value="ECO:0007669"/>
    <property type="project" value="TreeGrafter"/>
</dbReference>
<dbReference type="EMBL" id="BMKK01000011">
    <property type="protein sequence ID" value="GGD74628.1"/>
    <property type="molecule type" value="Genomic_DNA"/>
</dbReference>
<name>A0A916Z396_9BACT</name>
<dbReference type="GO" id="GO:0005886">
    <property type="term" value="C:plasma membrane"/>
    <property type="evidence" value="ECO:0007669"/>
    <property type="project" value="InterPro"/>
</dbReference>
<accession>A0A916Z396</accession>
<comment type="caution">
    <text evidence="2">The sequence shown here is derived from an EMBL/GenBank/DDBJ whole genome shotgun (WGS) entry which is preliminary data.</text>
</comment>
<dbReference type="PANTHER" id="PTHR37461:SF1">
    <property type="entry name" value="ANTI-SIGMA-K FACTOR RSKA"/>
    <property type="match status" value="1"/>
</dbReference>
<dbReference type="Pfam" id="PF10099">
    <property type="entry name" value="RskA_C"/>
    <property type="match status" value="1"/>
</dbReference>
<keyword evidence="3" id="KW-1185">Reference proteome</keyword>
<dbReference type="GO" id="GO:0016989">
    <property type="term" value="F:sigma factor antagonist activity"/>
    <property type="evidence" value="ECO:0007669"/>
    <property type="project" value="TreeGrafter"/>
</dbReference>
<dbReference type="InterPro" id="IPR051474">
    <property type="entry name" value="Anti-sigma-K/W_factor"/>
</dbReference>
<evidence type="ECO:0000313" key="3">
    <source>
        <dbReference type="Proteomes" id="UP000609064"/>
    </source>
</evidence>
<proteinExistence type="predicted"/>